<name>D1B7P1_THEAS</name>
<dbReference type="KEGG" id="tai:Taci_0054"/>
<feature type="active site" description="Proton acceptor" evidence="1">
    <location>
        <position position="184"/>
    </location>
</feature>
<proteinExistence type="predicted"/>
<evidence type="ECO:0000256" key="1">
    <source>
        <dbReference type="PIRSR" id="PIRSR033579-1"/>
    </source>
</evidence>
<keyword evidence="2" id="KW-0170">Cobalt</keyword>
<dbReference type="EMBL" id="CP001818">
    <property type="protein sequence ID" value="ACZ18294.1"/>
    <property type="molecule type" value="Genomic_DNA"/>
</dbReference>
<gene>
    <name evidence="3" type="ordered locus">Taci_0054</name>
</gene>
<organism evidence="3 4">
    <name type="scientific">Thermanaerovibrio acidaminovorans (strain ATCC 49978 / DSM 6589 / Su883)</name>
    <name type="common">Selenomonas acidaminovorans</name>
    <dbReference type="NCBI Taxonomy" id="525903"/>
    <lineage>
        <taxon>Bacteria</taxon>
        <taxon>Thermotogati</taxon>
        <taxon>Synergistota</taxon>
        <taxon>Synergistia</taxon>
        <taxon>Synergistales</taxon>
        <taxon>Synergistaceae</taxon>
        <taxon>Thermanaerovibrio</taxon>
    </lineage>
</organism>
<keyword evidence="4" id="KW-1185">Reference proteome</keyword>
<dbReference type="InterPro" id="IPR010388">
    <property type="entry name" value="Anaerobic_Co-chelatase"/>
</dbReference>
<dbReference type="GO" id="GO:0019251">
    <property type="term" value="P:anaerobic cobalamin biosynthetic process"/>
    <property type="evidence" value="ECO:0007669"/>
    <property type="project" value="InterPro"/>
</dbReference>
<dbReference type="GO" id="GO:0016852">
    <property type="term" value="F:sirohydrochlorin cobaltochelatase activity"/>
    <property type="evidence" value="ECO:0007669"/>
    <property type="project" value="UniProtKB-EC"/>
</dbReference>
<protein>
    <submittedName>
        <fullName evidence="3">Sirohydrochlorin cobaltochelatase</fullName>
        <ecNumber evidence="3">4.99.1.3</ecNumber>
    </submittedName>
</protein>
<dbReference type="EC" id="4.99.1.3" evidence="3"/>
<dbReference type="eggNOG" id="COG4822">
    <property type="taxonomic scope" value="Bacteria"/>
</dbReference>
<dbReference type="OrthoDB" id="9770331at2"/>
<dbReference type="Pfam" id="PF06180">
    <property type="entry name" value="CbiK"/>
    <property type="match status" value="1"/>
</dbReference>
<dbReference type="Proteomes" id="UP000002030">
    <property type="component" value="Chromosome"/>
</dbReference>
<dbReference type="PATRIC" id="fig|525903.6.peg.57"/>
<dbReference type="RefSeq" id="WP_012868810.1">
    <property type="nucleotide sequence ID" value="NC_013522.1"/>
</dbReference>
<dbReference type="PIRSF" id="PIRSF033579">
    <property type="entry name" value="Anaer_Co_chel"/>
    <property type="match status" value="1"/>
</dbReference>
<dbReference type="Gene3D" id="3.40.50.1400">
    <property type="match status" value="2"/>
</dbReference>
<feature type="binding site" evidence="2">
    <location>
        <position position="214"/>
    </location>
    <ligand>
        <name>Co(2+)</name>
        <dbReference type="ChEBI" id="CHEBI:48828"/>
    </ligand>
</feature>
<feature type="binding site" evidence="2">
    <location>
        <position position="184"/>
    </location>
    <ligand>
        <name>Co(2+)</name>
        <dbReference type="ChEBI" id="CHEBI:48828"/>
    </ligand>
</feature>
<evidence type="ECO:0000313" key="3">
    <source>
        <dbReference type="EMBL" id="ACZ18294.1"/>
    </source>
</evidence>
<dbReference type="CDD" id="cd03413">
    <property type="entry name" value="CbiK_C"/>
    <property type="match status" value="1"/>
</dbReference>
<feature type="binding site" evidence="2">
    <location>
        <position position="246"/>
    </location>
    <ligand>
        <name>Co(2+)</name>
        <dbReference type="ChEBI" id="CHEBI:48828"/>
    </ligand>
</feature>
<sequence>MRSLLRFAALGLTLALSLLSPLVGGIALASEAKTQRNAILVVAFGSSMREGQRAINAVVSSVKGAFPGTEVRLAYTSRIIMRKLAKEGQHFDDPLVALSKLHAEGFTHVAVLSTHVIPGEEYEDLSAIVGAFNYMRDHGSKSGFEAIALSRPLLWSPEDFDKMAAILNRAYGKDRTRAVVFMGHGSPHPAEGAYARLQTVSLRTNPNFVFGTVEGTPSLDDVVSTLKHGKFKRALLVPFMLVAGDHAHNDMAGPEDESWKSVLSKEGIRVDVHLAGLGENPEVRALLVEHLREAAKEAGF</sequence>
<dbReference type="STRING" id="525903.Taci_0054"/>
<dbReference type="GO" id="GO:0046872">
    <property type="term" value="F:metal ion binding"/>
    <property type="evidence" value="ECO:0007669"/>
    <property type="project" value="UniProtKB-KW"/>
</dbReference>
<dbReference type="AlphaFoldDB" id="D1B7P1"/>
<dbReference type="SUPFAM" id="SSF53800">
    <property type="entry name" value="Chelatase"/>
    <property type="match status" value="1"/>
</dbReference>
<dbReference type="HOGENOM" id="CLU_036584_1_1_0"/>
<dbReference type="EnsemblBacteria" id="ACZ18294">
    <property type="protein sequence ID" value="ACZ18294"/>
    <property type="gene ID" value="Taci_0054"/>
</dbReference>
<accession>D1B7P1</accession>
<keyword evidence="2" id="KW-0479">Metal-binding</keyword>
<dbReference type="CDD" id="cd03412">
    <property type="entry name" value="CbiK_N"/>
    <property type="match status" value="1"/>
</dbReference>
<evidence type="ECO:0000313" key="4">
    <source>
        <dbReference type="Proteomes" id="UP000002030"/>
    </source>
</evidence>
<reference evidence="3 4" key="1">
    <citation type="journal article" date="2009" name="Stand. Genomic Sci.">
        <title>Complete genome sequence of Thermanaerovibrio acidaminovorans type strain (Su883).</title>
        <authorList>
            <person name="Chovatia M."/>
            <person name="Sikorski J."/>
            <person name="Schroder M."/>
            <person name="Lapidus A."/>
            <person name="Nolan M."/>
            <person name="Tice H."/>
            <person name="Glavina Del Rio T."/>
            <person name="Copeland A."/>
            <person name="Cheng J.F."/>
            <person name="Lucas S."/>
            <person name="Chen F."/>
            <person name="Bruce D."/>
            <person name="Goodwin L."/>
            <person name="Pitluck S."/>
            <person name="Ivanova N."/>
            <person name="Mavromatis K."/>
            <person name="Ovchinnikova G."/>
            <person name="Pati A."/>
            <person name="Chen A."/>
            <person name="Palaniappan K."/>
            <person name="Land M."/>
            <person name="Hauser L."/>
            <person name="Chang Y.J."/>
            <person name="Jeffries C.D."/>
            <person name="Chain P."/>
            <person name="Saunders E."/>
            <person name="Detter J.C."/>
            <person name="Brettin T."/>
            <person name="Rohde M."/>
            <person name="Goker M."/>
            <person name="Spring S."/>
            <person name="Bristow J."/>
            <person name="Markowitz V."/>
            <person name="Hugenholtz P."/>
            <person name="Kyrpides N.C."/>
            <person name="Klenk H.P."/>
            <person name="Eisen J.A."/>
        </authorList>
    </citation>
    <scope>NUCLEOTIDE SEQUENCE [LARGE SCALE GENOMIC DNA]</scope>
    <source>
        <strain evidence="4">ATCC 49978 / DSM 6589 / Su883</strain>
    </source>
</reference>
<keyword evidence="3" id="KW-0456">Lyase</keyword>
<evidence type="ECO:0000256" key="2">
    <source>
        <dbReference type="PIRSR" id="PIRSR033579-3"/>
    </source>
</evidence>